<dbReference type="EMBL" id="QFQS01000015">
    <property type="protein sequence ID" value="PZQ94662.1"/>
    <property type="molecule type" value="Genomic_DNA"/>
</dbReference>
<name>A0A2W5S0P9_CERSP</name>
<protein>
    <recommendedName>
        <fullName evidence="3">RES domain-containing protein</fullName>
    </recommendedName>
</protein>
<gene>
    <name evidence="1" type="ORF">DI533_21665</name>
</gene>
<evidence type="ECO:0000313" key="2">
    <source>
        <dbReference type="Proteomes" id="UP000248975"/>
    </source>
</evidence>
<accession>A0A2W5S0P9</accession>
<sequence>MPFFHATFKKNVPSILRHGLGAPGRGQSNWPGIDEGVYLSEVAAVSLMVMVEQYCRFGDADSVPREHFADVVVFVIDDARVDKSRLRPDPLITNHPVHRYLGIIDVTSMPVIPFDQLASDVCKEPAEEVSL</sequence>
<comment type="caution">
    <text evidence="1">The sequence shown here is derived from an EMBL/GenBank/DDBJ whole genome shotgun (WGS) entry which is preliminary data.</text>
</comment>
<dbReference type="Proteomes" id="UP000248975">
    <property type="component" value="Unassembled WGS sequence"/>
</dbReference>
<evidence type="ECO:0000313" key="1">
    <source>
        <dbReference type="EMBL" id="PZQ94662.1"/>
    </source>
</evidence>
<dbReference type="AlphaFoldDB" id="A0A2W5S0P9"/>
<reference evidence="1 2" key="1">
    <citation type="submission" date="2017-08" db="EMBL/GenBank/DDBJ databases">
        <title>Infants hospitalized years apart are colonized by the same room-sourced microbial strains.</title>
        <authorList>
            <person name="Brooks B."/>
            <person name="Olm M.R."/>
            <person name="Firek B.A."/>
            <person name="Baker R."/>
            <person name="Thomas B.C."/>
            <person name="Morowitz M.J."/>
            <person name="Banfield J.F."/>
        </authorList>
    </citation>
    <scope>NUCLEOTIDE SEQUENCE [LARGE SCALE GENOMIC DNA]</scope>
    <source>
        <strain evidence="1">S2_003_000_R2_11</strain>
    </source>
</reference>
<organism evidence="1 2">
    <name type="scientific">Cereibacter sphaeroides</name>
    <name type="common">Rhodobacter sphaeroides</name>
    <dbReference type="NCBI Taxonomy" id="1063"/>
    <lineage>
        <taxon>Bacteria</taxon>
        <taxon>Pseudomonadati</taxon>
        <taxon>Pseudomonadota</taxon>
        <taxon>Alphaproteobacteria</taxon>
        <taxon>Rhodobacterales</taxon>
        <taxon>Paracoccaceae</taxon>
        <taxon>Cereibacter</taxon>
    </lineage>
</organism>
<evidence type="ECO:0008006" key="3">
    <source>
        <dbReference type="Google" id="ProtNLM"/>
    </source>
</evidence>
<proteinExistence type="predicted"/>